<reference evidence="9 10" key="1">
    <citation type="journal article" date="2018" name="Proc. Natl. Acad. Sci. U.S.A.">
        <title>Draft genome sequence of Camellia sinensis var. sinensis provides insights into the evolution of the tea genome and tea quality.</title>
        <authorList>
            <person name="Wei C."/>
            <person name="Yang H."/>
            <person name="Wang S."/>
            <person name="Zhao J."/>
            <person name="Liu C."/>
            <person name="Gao L."/>
            <person name="Xia E."/>
            <person name="Lu Y."/>
            <person name="Tai Y."/>
            <person name="She G."/>
            <person name="Sun J."/>
            <person name="Cao H."/>
            <person name="Tong W."/>
            <person name="Gao Q."/>
            <person name="Li Y."/>
            <person name="Deng W."/>
            <person name="Jiang X."/>
            <person name="Wang W."/>
            <person name="Chen Q."/>
            <person name="Zhang S."/>
            <person name="Li H."/>
            <person name="Wu J."/>
            <person name="Wang P."/>
            <person name="Li P."/>
            <person name="Shi C."/>
            <person name="Zheng F."/>
            <person name="Jian J."/>
            <person name="Huang B."/>
            <person name="Shan D."/>
            <person name="Shi M."/>
            <person name="Fang C."/>
            <person name="Yue Y."/>
            <person name="Li F."/>
            <person name="Li D."/>
            <person name="Wei S."/>
            <person name="Han B."/>
            <person name="Jiang C."/>
            <person name="Yin Y."/>
            <person name="Xia T."/>
            <person name="Zhang Z."/>
            <person name="Bennetzen J.L."/>
            <person name="Zhao S."/>
            <person name="Wan X."/>
        </authorList>
    </citation>
    <scope>NUCLEOTIDE SEQUENCE [LARGE SCALE GENOMIC DNA]</scope>
    <source>
        <strain evidence="10">cv. Shuchazao</strain>
        <tissue evidence="9">Leaf</tissue>
    </source>
</reference>
<evidence type="ECO:0000256" key="7">
    <source>
        <dbReference type="ARBA" id="ARBA00023136"/>
    </source>
</evidence>
<dbReference type="GO" id="GO:0005737">
    <property type="term" value="C:cytoplasm"/>
    <property type="evidence" value="ECO:0007669"/>
    <property type="project" value="TreeGrafter"/>
</dbReference>
<dbReference type="InterPro" id="IPR008166">
    <property type="entry name" value="Glyco_transf_92"/>
</dbReference>
<dbReference type="EC" id="2.4.1.-" evidence="8"/>
<keyword evidence="10" id="KW-1185">Reference proteome</keyword>
<keyword evidence="5 8" id="KW-0812">Transmembrane</keyword>
<comment type="subcellular location">
    <subcellularLocation>
        <location evidence="1">Membrane</location>
        <topology evidence="1">Single-pass membrane protein</topology>
    </subcellularLocation>
</comment>
<dbReference type="EMBL" id="SDRB02010807">
    <property type="protein sequence ID" value="THG04179.1"/>
    <property type="molecule type" value="Genomic_DNA"/>
</dbReference>
<dbReference type="GO" id="GO:0016020">
    <property type="term" value="C:membrane"/>
    <property type="evidence" value="ECO:0007669"/>
    <property type="project" value="UniProtKB-SubCell"/>
</dbReference>
<comment type="similarity">
    <text evidence="2 8">Belongs to the glycosyltransferase 92 family.</text>
</comment>
<comment type="caution">
    <text evidence="9">The sequence shown here is derived from an EMBL/GenBank/DDBJ whole genome shotgun (WGS) entry which is preliminary data.</text>
</comment>
<keyword evidence="7 8" id="KW-0472">Membrane</keyword>
<dbReference type="PANTHER" id="PTHR21461:SF12">
    <property type="entry name" value="GALACTAN BETA-1,4-GALACTOSYLTRANSFERASE GALS2"/>
    <property type="match status" value="1"/>
</dbReference>
<protein>
    <recommendedName>
        <fullName evidence="8">Glycosyltransferase family 92 protein</fullName>
        <ecNumber evidence="8">2.4.1.-</ecNumber>
    </recommendedName>
</protein>
<evidence type="ECO:0000313" key="10">
    <source>
        <dbReference type="Proteomes" id="UP000306102"/>
    </source>
</evidence>
<dbReference type="GO" id="GO:0016757">
    <property type="term" value="F:glycosyltransferase activity"/>
    <property type="evidence" value="ECO:0007669"/>
    <property type="project" value="UniProtKB-UniRule"/>
</dbReference>
<evidence type="ECO:0000313" key="9">
    <source>
        <dbReference type="EMBL" id="THG04179.1"/>
    </source>
</evidence>
<evidence type="ECO:0000256" key="6">
    <source>
        <dbReference type="ARBA" id="ARBA00022989"/>
    </source>
</evidence>
<evidence type="ECO:0000256" key="5">
    <source>
        <dbReference type="ARBA" id="ARBA00022692"/>
    </source>
</evidence>
<evidence type="ECO:0000256" key="4">
    <source>
        <dbReference type="ARBA" id="ARBA00022679"/>
    </source>
</evidence>
<sequence>MAKEKEKKMFVGLAWNCVAELKFLISALLFVCSLATVLQFLPSRFSFSPSDLRNCVSNVSTTTSISNSTQPLPVLPSPPSFHQDEVVENGIIKRNFNPYGAAAYNFVLMSAYRGGLNTFAVMGLSSKPLHVFGKPSYQCEWVPHNTTTSTTTTTVGHKILTDWGYGRVYTVVVVNCTFPSSVGHGGSGGKLLLHASTNGGGDRNSNVTDTIEALSESPGSLNPSIFTSRPKYDYLYCGSSLYGNLSPQRIREWLAYHVRLFGERSHFVIHDAGGAHPEVMEVLKPWMEKGYVTLHDIREQERFDGYYHNQFLVVNDCLHRYRFDAKWMFFFDVDEYIFVPPKSTIKSVTDSLLDFTQFTIEQMTMSSKLCYSDDARKTYRKWGFEKLLYRDGKKGIRRDRKYAVQPRNVYATGVHMSQNVAGNTTHKTEGRIKYFHYHGTIAQRKEPCRQLINDINITIDETPYVLDTTMSGVAGTVKRFELKMIGPRYVALGFELNRYVALGFELNRYVALGFELNRYVALGFELNRYVALGFELNRYVALGFELNRYVALGFELNRYVALGFELNRYVALGFELNRYVALGFELNRYVALGFELNRYVALGFELNRYVALGFELNRYDTCWF</sequence>
<evidence type="ECO:0000256" key="8">
    <source>
        <dbReference type="RuleBase" id="RU366017"/>
    </source>
</evidence>
<feature type="transmembrane region" description="Helical" evidence="8">
    <location>
        <begin position="21"/>
        <end position="41"/>
    </location>
</feature>
<evidence type="ECO:0000256" key="2">
    <source>
        <dbReference type="ARBA" id="ARBA00007647"/>
    </source>
</evidence>
<dbReference type="Pfam" id="PF01697">
    <property type="entry name" value="Glyco_transf_92"/>
    <property type="match status" value="1"/>
</dbReference>
<dbReference type="PANTHER" id="PTHR21461">
    <property type="entry name" value="GLYCOSYLTRANSFERASE FAMILY 92 PROTEIN"/>
    <property type="match status" value="1"/>
</dbReference>
<dbReference type="Proteomes" id="UP000306102">
    <property type="component" value="Unassembled WGS sequence"/>
</dbReference>
<gene>
    <name evidence="9" type="ORF">TEA_018819</name>
</gene>
<accession>A0A4S4DMJ8</accession>
<keyword evidence="6 8" id="KW-1133">Transmembrane helix</keyword>
<proteinExistence type="inferred from homology"/>
<keyword evidence="4 8" id="KW-0808">Transferase</keyword>
<name>A0A4S4DMJ8_CAMSN</name>
<dbReference type="AlphaFoldDB" id="A0A4S4DMJ8"/>
<organism evidence="9 10">
    <name type="scientific">Camellia sinensis var. sinensis</name>
    <name type="common">China tea</name>
    <dbReference type="NCBI Taxonomy" id="542762"/>
    <lineage>
        <taxon>Eukaryota</taxon>
        <taxon>Viridiplantae</taxon>
        <taxon>Streptophyta</taxon>
        <taxon>Embryophyta</taxon>
        <taxon>Tracheophyta</taxon>
        <taxon>Spermatophyta</taxon>
        <taxon>Magnoliopsida</taxon>
        <taxon>eudicotyledons</taxon>
        <taxon>Gunneridae</taxon>
        <taxon>Pentapetalae</taxon>
        <taxon>asterids</taxon>
        <taxon>Ericales</taxon>
        <taxon>Theaceae</taxon>
        <taxon>Camellia</taxon>
    </lineage>
</organism>
<evidence type="ECO:0000256" key="3">
    <source>
        <dbReference type="ARBA" id="ARBA00022676"/>
    </source>
</evidence>
<evidence type="ECO:0000256" key="1">
    <source>
        <dbReference type="ARBA" id="ARBA00004167"/>
    </source>
</evidence>
<keyword evidence="3 8" id="KW-0328">Glycosyltransferase</keyword>